<feature type="domain" description="DUF8196" evidence="2">
    <location>
        <begin position="148"/>
        <end position="257"/>
    </location>
</feature>
<dbReference type="EMBL" id="DTEN01000293">
    <property type="protein sequence ID" value="HGI75467.1"/>
    <property type="molecule type" value="Genomic_DNA"/>
</dbReference>
<name>A0A7V4DHB9_9BACT</name>
<dbReference type="PANTHER" id="PTHR38753">
    <property type="entry name" value="SLR1441 PROTEIN"/>
    <property type="match status" value="1"/>
</dbReference>
<protein>
    <recommendedName>
        <fullName evidence="2">DUF8196 domain-containing protein</fullName>
    </recommendedName>
</protein>
<keyword evidence="1" id="KW-0175">Coiled coil</keyword>
<proteinExistence type="predicted"/>
<dbReference type="PANTHER" id="PTHR38753:SF1">
    <property type="entry name" value="SLR1441 PROTEIN"/>
    <property type="match status" value="1"/>
</dbReference>
<dbReference type="AlphaFoldDB" id="A0A7V4DHB9"/>
<sequence>MQSGKPKPKITPAVKREIIQIVDERIRETYGGTEGLVELRDTLKDLGTIVGELVKVEKRREEDFTRLIGHVEKLTEAQKRTEERIEALAEAQRRTEERVDKLTETVEALTEAQKRTEEEIRNLTAGLKRTREELGGLSRSFSYAFENEAYRMLPRVLQEKYGFRVTERFVRIDIGGVEVNFFGKGEREGKPVYFVGEAKIRLDDGKERVFQELEQKAKAVQKEYEATEIVKILVTHFATRGFLRKAAEKGVIVIQSYEW</sequence>
<accession>A0A7V4DHB9</accession>
<evidence type="ECO:0000313" key="3">
    <source>
        <dbReference type="EMBL" id="HGI75467.1"/>
    </source>
</evidence>
<gene>
    <name evidence="3" type="ORF">ENU96_07315</name>
</gene>
<comment type="caution">
    <text evidence="3">The sequence shown here is derived from an EMBL/GenBank/DDBJ whole genome shotgun (WGS) entry which is preliminary data.</text>
</comment>
<evidence type="ECO:0000256" key="1">
    <source>
        <dbReference type="SAM" id="Coils"/>
    </source>
</evidence>
<dbReference type="InterPro" id="IPR058509">
    <property type="entry name" value="DUF8196"/>
</dbReference>
<dbReference type="Pfam" id="PF26618">
    <property type="entry name" value="DUF8196"/>
    <property type="match status" value="1"/>
</dbReference>
<evidence type="ECO:0000259" key="2">
    <source>
        <dbReference type="Pfam" id="PF26618"/>
    </source>
</evidence>
<reference evidence="3" key="1">
    <citation type="journal article" date="2020" name="mSystems">
        <title>Genome- and Community-Level Interaction Insights into Carbon Utilization and Element Cycling Functions of Hydrothermarchaeota in Hydrothermal Sediment.</title>
        <authorList>
            <person name="Zhou Z."/>
            <person name="Liu Y."/>
            <person name="Xu W."/>
            <person name="Pan J."/>
            <person name="Luo Z.H."/>
            <person name="Li M."/>
        </authorList>
    </citation>
    <scope>NUCLEOTIDE SEQUENCE [LARGE SCALE GENOMIC DNA]</scope>
    <source>
        <strain evidence="3">SpSt-716</strain>
    </source>
</reference>
<feature type="coiled-coil region" evidence="1">
    <location>
        <begin position="71"/>
        <end position="133"/>
    </location>
</feature>
<organism evidence="3">
    <name type="scientific">Candidatus Caldatribacterium californiense</name>
    <dbReference type="NCBI Taxonomy" id="1454726"/>
    <lineage>
        <taxon>Bacteria</taxon>
        <taxon>Pseudomonadati</taxon>
        <taxon>Atribacterota</taxon>
        <taxon>Atribacteria</taxon>
        <taxon>Atribacterales</taxon>
        <taxon>Candidatus Caldatribacteriaceae</taxon>
        <taxon>Candidatus Caldatribacterium</taxon>
    </lineage>
</organism>